<dbReference type="InterPro" id="IPR050809">
    <property type="entry name" value="UgpAE/MalFG_permease"/>
</dbReference>
<comment type="subcellular location">
    <subcellularLocation>
        <location evidence="1 7">Cell membrane</location>
        <topology evidence="1 7">Multi-pass membrane protein</topology>
    </subcellularLocation>
</comment>
<feature type="transmembrane region" description="Helical" evidence="7">
    <location>
        <begin position="78"/>
        <end position="99"/>
    </location>
</feature>
<feature type="domain" description="ABC transmembrane type-1" evidence="8">
    <location>
        <begin position="74"/>
        <end position="285"/>
    </location>
</feature>
<feature type="transmembrane region" description="Helical" evidence="7">
    <location>
        <begin position="162"/>
        <end position="183"/>
    </location>
</feature>
<proteinExistence type="inferred from homology"/>
<name>A0A6S7CX53_9BURK</name>
<dbReference type="Proteomes" id="UP000494115">
    <property type="component" value="Unassembled WGS sequence"/>
</dbReference>
<feature type="transmembrane region" description="Helical" evidence="7">
    <location>
        <begin position="266"/>
        <end position="286"/>
    </location>
</feature>
<accession>A0A6S7CX53</accession>
<dbReference type="GO" id="GO:0055085">
    <property type="term" value="P:transmembrane transport"/>
    <property type="evidence" value="ECO:0007669"/>
    <property type="project" value="InterPro"/>
</dbReference>
<evidence type="ECO:0000256" key="4">
    <source>
        <dbReference type="ARBA" id="ARBA00022692"/>
    </source>
</evidence>
<keyword evidence="10" id="KW-1185">Reference proteome</keyword>
<dbReference type="Gene3D" id="1.10.3720.10">
    <property type="entry name" value="MetI-like"/>
    <property type="match status" value="1"/>
</dbReference>
<dbReference type="EMBL" id="CADIKM010000012">
    <property type="protein sequence ID" value="CAB3790327.1"/>
    <property type="molecule type" value="Genomic_DNA"/>
</dbReference>
<keyword evidence="4 7" id="KW-0812">Transmembrane</keyword>
<dbReference type="PANTHER" id="PTHR43227">
    <property type="entry name" value="BLL4140 PROTEIN"/>
    <property type="match status" value="1"/>
</dbReference>
<evidence type="ECO:0000256" key="6">
    <source>
        <dbReference type="ARBA" id="ARBA00023136"/>
    </source>
</evidence>
<dbReference type="GO" id="GO:0005886">
    <property type="term" value="C:plasma membrane"/>
    <property type="evidence" value="ECO:0007669"/>
    <property type="project" value="UniProtKB-SubCell"/>
</dbReference>
<keyword evidence="3" id="KW-1003">Cell membrane</keyword>
<feature type="transmembrane region" description="Helical" evidence="7">
    <location>
        <begin position="21"/>
        <end position="43"/>
    </location>
</feature>
<keyword evidence="2 7" id="KW-0813">Transport</keyword>
<protein>
    <submittedName>
        <fullName evidence="9">Lactose transport system permease protein LacF</fullName>
    </submittedName>
</protein>
<feature type="transmembrane region" description="Helical" evidence="7">
    <location>
        <begin position="111"/>
        <end position="131"/>
    </location>
</feature>
<evidence type="ECO:0000256" key="7">
    <source>
        <dbReference type="RuleBase" id="RU363032"/>
    </source>
</evidence>
<comment type="similarity">
    <text evidence="7">Belongs to the binding-protein-dependent transport system permease family.</text>
</comment>
<dbReference type="PANTHER" id="PTHR43227:SF7">
    <property type="entry name" value="ARABINOOLIGOSACCHARIDES TRANSPORT SYSTEM PERMEASE PROTEIN ARAP"/>
    <property type="match status" value="1"/>
</dbReference>
<dbReference type="InterPro" id="IPR000515">
    <property type="entry name" value="MetI-like"/>
</dbReference>
<evidence type="ECO:0000256" key="2">
    <source>
        <dbReference type="ARBA" id="ARBA00022448"/>
    </source>
</evidence>
<evidence type="ECO:0000256" key="1">
    <source>
        <dbReference type="ARBA" id="ARBA00004651"/>
    </source>
</evidence>
<organism evidence="9 10">
    <name type="scientific">Pararobbsia alpina</name>
    <dbReference type="NCBI Taxonomy" id="621374"/>
    <lineage>
        <taxon>Bacteria</taxon>
        <taxon>Pseudomonadati</taxon>
        <taxon>Pseudomonadota</taxon>
        <taxon>Betaproteobacteria</taxon>
        <taxon>Burkholderiales</taxon>
        <taxon>Burkholderiaceae</taxon>
        <taxon>Pararobbsia</taxon>
    </lineage>
</organism>
<dbReference type="SUPFAM" id="SSF161098">
    <property type="entry name" value="MetI-like"/>
    <property type="match status" value="1"/>
</dbReference>
<dbReference type="PROSITE" id="PS50928">
    <property type="entry name" value="ABC_TM1"/>
    <property type="match status" value="1"/>
</dbReference>
<dbReference type="RefSeq" id="WP_175105508.1">
    <property type="nucleotide sequence ID" value="NZ_CADIKM010000012.1"/>
</dbReference>
<keyword evidence="5 7" id="KW-1133">Transmembrane helix</keyword>
<dbReference type="CDD" id="cd06261">
    <property type="entry name" value="TM_PBP2"/>
    <property type="match status" value="1"/>
</dbReference>
<evidence type="ECO:0000256" key="3">
    <source>
        <dbReference type="ARBA" id="ARBA00022475"/>
    </source>
</evidence>
<reference evidence="9 10" key="1">
    <citation type="submission" date="2020-04" db="EMBL/GenBank/DDBJ databases">
        <authorList>
            <person name="De Canck E."/>
        </authorList>
    </citation>
    <scope>NUCLEOTIDE SEQUENCE [LARGE SCALE GENOMIC DNA]</scope>
    <source>
        <strain evidence="9 10">LMG 28138</strain>
    </source>
</reference>
<dbReference type="Pfam" id="PF00528">
    <property type="entry name" value="BPD_transp_1"/>
    <property type="match status" value="1"/>
</dbReference>
<evidence type="ECO:0000313" key="10">
    <source>
        <dbReference type="Proteomes" id="UP000494115"/>
    </source>
</evidence>
<dbReference type="InterPro" id="IPR035906">
    <property type="entry name" value="MetI-like_sf"/>
</dbReference>
<evidence type="ECO:0000313" key="9">
    <source>
        <dbReference type="EMBL" id="CAB3790327.1"/>
    </source>
</evidence>
<keyword evidence="6 7" id="KW-0472">Membrane</keyword>
<dbReference type="AlphaFoldDB" id="A0A6S7CX53"/>
<feature type="transmembrane region" description="Helical" evidence="7">
    <location>
        <begin position="217"/>
        <end position="238"/>
    </location>
</feature>
<gene>
    <name evidence="9" type="primary">lacF_2</name>
    <name evidence="9" type="ORF">LMG28138_02965</name>
</gene>
<evidence type="ECO:0000256" key="5">
    <source>
        <dbReference type="ARBA" id="ARBA00022989"/>
    </source>
</evidence>
<evidence type="ECO:0000259" key="8">
    <source>
        <dbReference type="PROSITE" id="PS50928"/>
    </source>
</evidence>
<sequence length="294" mass="32194">MRPLRYGWWARLSNHETAVGLLMLSPVFVALIVLRLWPALIAIGHSLTSDKPGQGFNFSAYAYLFQDPTFLNSLYRTALFSIIVNPLQVAIALALALLMHRKIALGGLWRTLVLLPVVIPQSISSLIWGVAFRPDGPINATLVALGLPAQGFLTSTHQAMPVIIVVVSWVGVGYWMTFLLAGLKDIPVSLYEAAGLDGAKGWQRFWHITLPLLRRPLLFVLVADTVANFLVFAPVQILTGGGPQETTNLVMLEIFSRTFVYGDDKGGAAATVILVSVVMAVVLVQFRMMRGRSE</sequence>